<sequence length="60" mass="6753">MFRRFCSQVASALSGLVTKTQGLADNLEALLWYSRLPDSFPIFIPGPIRSIIFLLCFLAF</sequence>
<comment type="caution">
    <text evidence="1">The sequence shown here is derived from an EMBL/GenBank/DDBJ whole genome shotgun (WGS) entry which is preliminary data.</text>
</comment>
<reference evidence="1" key="1">
    <citation type="submission" date="2021-02" db="EMBL/GenBank/DDBJ databases">
        <authorList>
            <person name="Cremers G."/>
            <person name="Picone N."/>
        </authorList>
    </citation>
    <scope>NUCLEOTIDE SEQUENCE</scope>
    <source>
        <strain evidence="1">PQ17</strain>
    </source>
</reference>
<evidence type="ECO:0000313" key="1">
    <source>
        <dbReference type="EMBL" id="CAF0695836.1"/>
    </source>
</evidence>
<evidence type="ECO:0000313" key="2">
    <source>
        <dbReference type="Proteomes" id="UP000663859"/>
    </source>
</evidence>
<protein>
    <submittedName>
        <fullName evidence="1">Uncharacterized protein</fullName>
    </submittedName>
</protein>
<accession>A0A8J2BP50</accession>
<gene>
    <name evidence="1" type="ORF">MPNT_20028</name>
</gene>
<keyword evidence="2" id="KW-1185">Reference proteome</keyword>
<proteinExistence type="predicted"/>
<dbReference type="AlphaFoldDB" id="A0A8J2BP50"/>
<organism evidence="1 2">
    <name type="scientific">Candidatus Methylacidithermus pantelleriae</name>
    <dbReference type="NCBI Taxonomy" id="2744239"/>
    <lineage>
        <taxon>Bacteria</taxon>
        <taxon>Pseudomonadati</taxon>
        <taxon>Verrucomicrobiota</taxon>
        <taxon>Methylacidiphilae</taxon>
        <taxon>Methylacidiphilales</taxon>
        <taxon>Methylacidiphilaceae</taxon>
        <taxon>Candidatus Methylacidithermus</taxon>
    </lineage>
</organism>
<dbReference type="EMBL" id="CAJNOB010000012">
    <property type="protein sequence ID" value="CAF0695836.1"/>
    <property type="molecule type" value="Genomic_DNA"/>
</dbReference>
<name>A0A8J2BP50_9BACT</name>
<dbReference type="Proteomes" id="UP000663859">
    <property type="component" value="Unassembled WGS sequence"/>
</dbReference>